<organism evidence="2 3">
    <name type="scientific">Lates japonicus</name>
    <name type="common">Japanese lates</name>
    <dbReference type="NCBI Taxonomy" id="270547"/>
    <lineage>
        <taxon>Eukaryota</taxon>
        <taxon>Metazoa</taxon>
        <taxon>Chordata</taxon>
        <taxon>Craniata</taxon>
        <taxon>Vertebrata</taxon>
        <taxon>Euteleostomi</taxon>
        <taxon>Actinopterygii</taxon>
        <taxon>Neopterygii</taxon>
        <taxon>Teleostei</taxon>
        <taxon>Neoteleostei</taxon>
        <taxon>Acanthomorphata</taxon>
        <taxon>Carangaria</taxon>
        <taxon>Carangaria incertae sedis</taxon>
        <taxon>Centropomidae</taxon>
        <taxon>Lates</taxon>
    </lineage>
</organism>
<evidence type="ECO:0000256" key="1">
    <source>
        <dbReference type="SAM" id="MobiDB-lite"/>
    </source>
</evidence>
<reference evidence="2" key="1">
    <citation type="submission" date="2022-08" db="EMBL/GenBank/DDBJ databases">
        <title>Genome sequencing of akame (Lates japonicus).</title>
        <authorList>
            <person name="Hashiguchi Y."/>
            <person name="Takahashi H."/>
        </authorList>
    </citation>
    <scope>NUCLEOTIDE SEQUENCE</scope>
    <source>
        <strain evidence="2">Kochi</strain>
    </source>
</reference>
<dbReference type="AlphaFoldDB" id="A0AAD3NAE7"/>
<comment type="caution">
    <text evidence="2">The sequence shown here is derived from an EMBL/GenBank/DDBJ whole genome shotgun (WGS) entry which is preliminary data.</text>
</comment>
<dbReference type="GO" id="GO:2001034">
    <property type="term" value="P:positive regulation of double-strand break repair via nonhomologous end joining"/>
    <property type="evidence" value="ECO:0007669"/>
    <property type="project" value="TreeGrafter"/>
</dbReference>
<gene>
    <name evidence="2" type="ORF">AKAME5_001975200</name>
</gene>
<name>A0AAD3NAE7_LATJO</name>
<dbReference type="GO" id="GO:2000042">
    <property type="term" value="P:negative regulation of double-strand break repair via homologous recombination"/>
    <property type="evidence" value="ECO:0007669"/>
    <property type="project" value="TreeGrafter"/>
</dbReference>
<protein>
    <submittedName>
        <fullName evidence="2">Uncharacterized protein</fullName>
    </submittedName>
</protein>
<feature type="compositionally biased region" description="Basic and acidic residues" evidence="1">
    <location>
        <begin position="84"/>
        <end position="120"/>
    </location>
</feature>
<dbReference type="InterPro" id="IPR039996">
    <property type="entry name" value="Shieldin_RINN1"/>
</dbReference>
<evidence type="ECO:0000313" key="2">
    <source>
        <dbReference type="EMBL" id="GLD68439.1"/>
    </source>
</evidence>
<dbReference type="PANTHER" id="PTHR41404">
    <property type="entry name" value="SHIELDIN COMPLEX SUBUNIT 3"/>
    <property type="match status" value="1"/>
</dbReference>
<dbReference type="EMBL" id="BRZM01000134">
    <property type="protein sequence ID" value="GLD68439.1"/>
    <property type="molecule type" value="Genomic_DNA"/>
</dbReference>
<sequence>MEDVVLHCQSGSAAGFSSLLETTEKLLEPFPRRTPPVFTPWFPAAADRRLPIRPARPAPVITSLADLLASDSRAHTHTTPTEPHLPENKPQKHDVDTDKRCDRPHTETTARPEETQHSRDVFSVSETPNHLLPASPRHRAERRVTDLPQKNTESPIKRSWSVFTQRGVLLDSSQSLSRRFHHMVSVHRLHLRQRAKWVISEDNCGTARDIEQVWRTLSRSVRSSRLPTCNANIQRERAEIWVFCDVLCSEQVGRFLKEELQLSGRISLSVHRLGNFWTTSGRRVCSLLHNGVRCLLCWRVFVVKNRKKVDPSPPQMWPLPLLRLLFMNGEDASIERLWLGLEG</sequence>
<dbReference type="PANTHER" id="PTHR41404:SF1">
    <property type="entry name" value="SHIELDIN COMPLEX SUBUNIT 3"/>
    <property type="match status" value="1"/>
</dbReference>
<dbReference type="Proteomes" id="UP001279410">
    <property type="component" value="Unassembled WGS sequence"/>
</dbReference>
<evidence type="ECO:0000313" key="3">
    <source>
        <dbReference type="Proteomes" id="UP001279410"/>
    </source>
</evidence>
<dbReference type="CDD" id="cd22293">
    <property type="entry name" value="RBD_SHLD3_N"/>
    <property type="match status" value="1"/>
</dbReference>
<proteinExistence type="predicted"/>
<accession>A0AAD3NAE7</accession>
<keyword evidence="3" id="KW-1185">Reference proteome</keyword>
<dbReference type="GO" id="GO:0045830">
    <property type="term" value="P:positive regulation of isotype switching"/>
    <property type="evidence" value="ECO:0007669"/>
    <property type="project" value="TreeGrafter"/>
</dbReference>
<feature type="region of interest" description="Disordered" evidence="1">
    <location>
        <begin position="73"/>
        <end position="146"/>
    </location>
</feature>